<feature type="transmembrane region" description="Helical" evidence="1">
    <location>
        <begin position="270"/>
        <end position="290"/>
    </location>
</feature>
<feature type="transmembrane region" description="Helical" evidence="1">
    <location>
        <begin position="533"/>
        <end position="558"/>
    </location>
</feature>
<dbReference type="EMBL" id="CALNXI010002577">
    <property type="protein sequence ID" value="CAH3189096.1"/>
    <property type="molecule type" value="Genomic_DNA"/>
</dbReference>
<feature type="transmembrane region" description="Helical" evidence="1">
    <location>
        <begin position="166"/>
        <end position="188"/>
    </location>
</feature>
<evidence type="ECO:0000313" key="3">
    <source>
        <dbReference type="EMBL" id="CAH3189096.1"/>
    </source>
</evidence>
<name>A0ABN8SE14_9CNID</name>
<evidence type="ECO:0000313" key="4">
    <source>
        <dbReference type="Proteomes" id="UP001159427"/>
    </source>
</evidence>
<dbReference type="Proteomes" id="UP001159427">
    <property type="component" value="Unassembled WGS sequence"/>
</dbReference>
<feature type="signal peptide" evidence="2">
    <location>
        <begin position="1"/>
        <end position="23"/>
    </location>
</feature>
<keyword evidence="2" id="KW-0732">Signal</keyword>
<gene>
    <name evidence="3" type="ORF">PEVE_00019043</name>
</gene>
<proteinExistence type="predicted"/>
<organism evidence="3 4">
    <name type="scientific">Porites evermanni</name>
    <dbReference type="NCBI Taxonomy" id="104178"/>
    <lineage>
        <taxon>Eukaryota</taxon>
        <taxon>Metazoa</taxon>
        <taxon>Cnidaria</taxon>
        <taxon>Anthozoa</taxon>
        <taxon>Hexacorallia</taxon>
        <taxon>Scleractinia</taxon>
        <taxon>Fungiina</taxon>
        <taxon>Poritidae</taxon>
        <taxon>Porites</taxon>
    </lineage>
</organism>
<evidence type="ECO:0000256" key="1">
    <source>
        <dbReference type="SAM" id="Phobius"/>
    </source>
</evidence>
<evidence type="ECO:0000256" key="2">
    <source>
        <dbReference type="SAM" id="SignalP"/>
    </source>
</evidence>
<accession>A0ABN8SE14</accession>
<keyword evidence="1" id="KW-0472">Membrane</keyword>
<keyword evidence="4" id="KW-1185">Reference proteome</keyword>
<feature type="transmembrane region" description="Helical" evidence="1">
    <location>
        <begin position="463"/>
        <end position="481"/>
    </location>
</feature>
<sequence length="673" mass="75584">MTSKSYFNYSLIILVLFAIGTDTNEFAGYRACKCLTNFYRTHLFEDCKPCDQPGLQCVHDFATLRSGYWWKWRNETDKMIYKTFTEGLKNAGVTPVVRTKTIAPEGSYIEYPYSLPQPQKCPREKSCIGGLVSLCALGYEGPLCEICSKGFHKQLKSCNKCPTKKWMIGQLSVLAAVILLIIVIVVWTSRKKGKKNEERSSVDIILGRLKIAIGFYQVTSGVLEAFSYIKWPDSLTQIGEYSQVLQGDVFQIAPIQCLFESLKVNAFGSLYAILALNATAIIVAAAVYGIKKLTLMRNTLSEEVKVKEMSQTKEVIYRNLFFFLHVTYLSTCLKTANVLPLACHTICVDEEDEACEKFLKADYSIDCTSSEFNRSVFVAYCTVAYIVFLPTSFFIILCRQRSYQKQERGLSTSVSLQSREVLTGLRFLFENYTEQTWYWELVETIRKVVLTSGLILVGSESRAYVGLACVISGLYGMFFAYKRPILDSFENKLMLSSLGVTFVNLGIGAVSRIPKEGLPSSINPYLDNIIFNVLVFGANSLVIGLLLVQYLTNVYGYLNTWRKNPQWSFSCCLALLLPLNELQGDVQGLSGKSLFQQQLQTGKMDMPTMSGALKDSGTINFSLEEDEEKQQGGKKNHESKLKPFKGIENVQDDIALTEVTIHETTAGKYDTAL</sequence>
<dbReference type="PANTHER" id="PTHR11319:SF35">
    <property type="entry name" value="OUTER MEMBRANE PROTEIN PMPC-RELATED"/>
    <property type="match status" value="1"/>
</dbReference>
<comment type="caution">
    <text evidence="3">The sequence shown here is derived from an EMBL/GenBank/DDBJ whole genome shotgun (WGS) entry which is preliminary data.</text>
</comment>
<protein>
    <submittedName>
        <fullName evidence="3">Uncharacterized protein</fullName>
    </submittedName>
</protein>
<keyword evidence="1" id="KW-1133">Transmembrane helix</keyword>
<feature type="chain" id="PRO_5046141888" evidence="2">
    <location>
        <begin position="24"/>
        <end position="673"/>
    </location>
</feature>
<reference evidence="3 4" key="1">
    <citation type="submission" date="2022-05" db="EMBL/GenBank/DDBJ databases">
        <authorList>
            <consortium name="Genoscope - CEA"/>
            <person name="William W."/>
        </authorList>
    </citation>
    <scope>NUCLEOTIDE SEQUENCE [LARGE SCALE GENOMIC DNA]</scope>
</reference>
<dbReference type="PANTHER" id="PTHR11319">
    <property type="entry name" value="G PROTEIN-COUPLED RECEPTOR-RELATED"/>
    <property type="match status" value="1"/>
</dbReference>
<keyword evidence="1" id="KW-0812">Transmembrane</keyword>
<feature type="transmembrane region" description="Helical" evidence="1">
    <location>
        <begin position="377"/>
        <end position="398"/>
    </location>
</feature>